<dbReference type="InterPro" id="IPR039156">
    <property type="entry name" value="PHAF1/BROMI"/>
</dbReference>
<dbReference type="Proteomes" id="UP001172684">
    <property type="component" value="Unassembled WGS sequence"/>
</dbReference>
<evidence type="ECO:0000256" key="1">
    <source>
        <dbReference type="ARBA" id="ARBA00024339"/>
    </source>
</evidence>
<reference evidence="3" key="1">
    <citation type="submission" date="2022-10" db="EMBL/GenBank/DDBJ databases">
        <title>Culturing micro-colonial fungi from biological soil crusts in the Mojave desert and describing Neophaeococcomyces mojavensis, and introducing the new genera and species Taxawa tesnikishii.</title>
        <authorList>
            <person name="Kurbessoian T."/>
            <person name="Stajich J.E."/>
        </authorList>
    </citation>
    <scope>NUCLEOTIDE SEQUENCE</scope>
    <source>
        <strain evidence="3">TK_1</strain>
    </source>
</reference>
<feature type="compositionally biased region" description="Polar residues" evidence="2">
    <location>
        <begin position="323"/>
        <end position="341"/>
    </location>
</feature>
<protein>
    <submittedName>
        <fullName evidence="3">Uncharacterized protein</fullName>
    </submittedName>
</protein>
<feature type="compositionally biased region" description="Acidic residues" evidence="2">
    <location>
        <begin position="350"/>
        <end position="373"/>
    </location>
</feature>
<sequence length="579" mass="63070">MSLDSAATATCEPVQVTPNRSVGLFGESCIQEYMSFANGELLAALGASVQSVLSYLKSEPATYSTIDVSYSHDTPIASPILINLPRNGLRLRFDGQDQRLRLIEVLDFTKIRLGYKNDEIFRHAGGAEGRLGTAFSTGPLFRHVYNLMGPTFAGEYMPPTSDGEGARGTYILSYPGMAFSFPLLASAWSPTVDFVSLLYSSATSPATNMVVFNGESWQEARQSLFTRSPPNPRSLWLAGKGSDSGAPDEIETAKIYGEGRIELVRRSSPSFWIILSETTPQDLVAELGPPDAIYRKSDRRLSIHRSPTPNGVSGIADGIGNAAQENMQADDSESNHSSALHTDSEHEALSDGDEDQYDDSDGDTDLSTPEDGEVTGRQHENRECFYNYFHHGFDVLISKPTHPSPPSPTADRRASPEEPSSSPSNGDLCLPSNHLTATKISFHGNVPGSYSFNRHRRSRWTLEHVPTEHYREPLNSEMSFTDISGRLKEVYRGTYASKEEERLQQRGMVIKPGLGDSPGSSCELLGGWEDSTIIAGARNSSTDATVVGGESGLTTELFGFPGMVFEVMKNGAVSCLTVY</sequence>
<dbReference type="PANTHER" id="PTHR13465">
    <property type="entry name" value="UPF0183 PROTEIN"/>
    <property type="match status" value="1"/>
</dbReference>
<accession>A0ABQ9NP40</accession>
<dbReference type="PANTHER" id="PTHR13465:SF2">
    <property type="entry name" value="PHAGOSOME ASSEMBLY FACTOR 1"/>
    <property type="match status" value="1"/>
</dbReference>
<proteinExistence type="inferred from homology"/>
<feature type="region of interest" description="Disordered" evidence="2">
    <location>
        <begin position="298"/>
        <end position="377"/>
    </location>
</feature>
<evidence type="ECO:0000313" key="3">
    <source>
        <dbReference type="EMBL" id="KAJ9659993.1"/>
    </source>
</evidence>
<organism evidence="3 4">
    <name type="scientific">Coniosporium apollinis</name>
    <dbReference type="NCBI Taxonomy" id="61459"/>
    <lineage>
        <taxon>Eukaryota</taxon>
        <taxon>Fungi</taxon>
        <taxon>Dikarya</taxon>
        <taxon>Ascomycota</taxon>
        <taxon>Pezizomycotina</taxon>
        <taxon>Dothideomycetes</taxon>
        <taxon>Dothideomycetes incertae sedis</taxon>
        <taxon>Coniosporium</taxon>
    </lineage>
</organism>
<dbReference type="Pfam" id="PF03676">
    <property type="entry name" value="PHAF1"/>
    <property type="match status" value="2"/>
</dbReference>
<evidence type="ECO:0000313" key="4">
    <source>
        <dbReference type="Proteomes" id="UP001172684"/>
    </source>
</evidence>
<feature type="region of interest" description="Disordered" evidence="2">
    <location>
        <begin position="397"/>
        <end position="432"/>
    </location>
</feature>
<name>A0ABQ9NP40_9PEZI</name>
<dbReference type="InterPro" id="IPR005373">
    <property type="entry name" value="PHAF1"/>
</dbReference>
<comment type="caution">
    <text evidence="3">The sequence shown here is derived from an EMBL/GenBank/DDBJ whole genome shotgun (WGS) entry which is preliminary data.</text>
</comment>
<keyword evidence="4" id="KW-1185">Reference proteome</keyword>
<evidence type="ECO:0000256" key="2">
    <source>
        <dbReference type="SAM" id="MobiDB-lite"/>
    </source>
</evidence>
<dbReference type="EMBL" id="JAPDRL010000070">
    <property type="protein sequence ID" value="KAJ9659993.1"/>
    <property type="molecule type" value="Genomic_DNA"/>
</dbReference>
<comment type="similarity">
    <text evidence="1">Belongs to the PHAF1 family.</text>
</comment>
<gene>
    <name evidence="3" type="ORF">H2201_007098</name>
</gene>